<evidence type="ECO:0000313" key="3">
    <source>
        <dbReference type="Proteomes" id="UP000507470"/>
    </source>
</evidence>
<accession>A0A6J8CS06</accession>
<dbReference type="EMBL" id="CACVKT020005931">
    <property type="protein sequence ID" value="CAC5398571.1"/>
    <property type="molecule type" value="Genomic_DNA"/>
</dbReference>
<name>A0A6J8CS06_MYTCO</name>
<evidence type="ECO:0000259" key="1">
    <source>
        <dbReference type="Pfam" id="PF12248"/>
    </source>
</evidence>
<organism evidence="2 3">
    <name type="scientific">Mytilus coruscus</name>
    <name type="common">Sea mussel</name>
    <dbReference type="NCBI Taxonomy" id="42192"/>
    <lineage>
        <taxon>Eukaryota</taxon>
        <taxon>Metazoa</taxon>
        <taxon>Spiralia</taxon>
        <taxon>Lophotrochozoa</taxon>
        <taxon>Mollusca</taxon>
        <taxon>Bivalvia</taxon>
        <taxon>Autobranchia</taxon>
        <taxon>Pteriomorphia</taxon>
        <taxon>Mytilida</taxon>
        <taxon>Mytiloidea</taxon>
        <taxon>Mytilidae</taxon>
        <taxon>Mytilinae</taxon>
        <taxon>Mytilus</taxon>
    </lineage>
</organism>
<dbReference type="AlphaFoldDB" id="A0A6J8CS06"/>
<proteinExistence type="predicted"/>
<dbReference type="Pfam" id="PF12248">
    <property type="entry name" value="Methyltransf_FA"/>
    <property type="match status" value="1"/>
</dbReference>
<dbReference type="Proteomes" id="UP000507470">
    <property type="component" value="Unassembled WGS sequence"/>
</dbReference>
<dbReference type="OrthoDB" id="6092539at2759"/>
<evidence type="ECO:0000313" key="2">
    <source>
        <dbReference type="EMBL" id="CAC5398571.1"/>
    </source>
</evidence>
<sequence>MTSGSTPDILDHAMHLNKYGVEGSKITFFTFQVKASRDANIYLSSSTTMDSTIPFYDVNFGAHTNRKTQLVRRKDNLLTTPFSTSWNAVIDRHRLKGWEFRDFWVSWDGGVIKNGRGSVIGEWTDPNPFLVKSIGVLNSYNSNGDWIIQSTVYGNASNHFIKCGPSDERVDLYVYKTVMQLSVKICAITCKTDEECMGFNYSENSCELLSFGQDVVTAIPKMSEIGWRFYTKCYVERHACLDCLL</sequence>
<feature type="domain" description="Farnesoic acid O-methyl transferase" evidence="1">
    <location>
        <begin position="24"/>
        <end position="150"/>
    </location>
</feature>
<dbReference type="InterPro" id="IPR022041">
    <property type="entry name" value="Methyltransf_FA"/>
</dbReference>
<gene>
    <name evidence="2" type="ORF">MCOR_32934</name>
</gene>
<keyword evidence="3" id="KW-1185">Reference proteome</keyword>
<protein>
    <recommendedName>
        <fullName evidence="1">Farnesoic acid O-methyl transferase domain-containing protein</fullName>
    </recommendedName>
</protein>
<reference evidence="2 3" key="1">
    <citation type="submission" date="2020-06" db="EMBL/GenBank/DDBJ databases">
        <authorList>
            <person name="Li R."/>
            <person name="Bekaert M."/>
        </authorList>
    </citation>
    <scope>NUCLEOTIDE SEQUENCE [LARGE SCALE GENOMIC DNA]</scope>
    <source>
        <strain evidence="3">wild</strain>
    </source>
</reference>